<dbReference type="Proteomes" id="UP000010847">
    <property type="component" value="Chromosome"/>
</dbReference>
<accession>W0EET9</accession>
<sequence>MAVMSTAKDSIMVVTLQVGLSQLGAPVLRQRSHANVVVAAPDQDVFDVANALYALQQYPVTEVRRDNRFELVNIA</sequence>
<dbReference type="OrthoDB" id="1954703at2"/>
<dbReference type="Pfam" id="PF07872">
    <property type="entry name" value="DUF1659"/>
    <property type="match status" value="1"/>
</dbReference>
<reference evidence="2 3" key="1">
    <citation type="submission" date="2013-12" db="EMBL/GenBank/DDBJ databases">
        <authorList>
            <consortium name="DOE Joint Genome Institute"/>
            <person name="Smidt H."/>
            <person name="Huntemann M."/>
            <person name="Han J."/>
            <person name="Chen A."/>
            <person name="Kyrpides N."/>
            <person name="Mavromatis K."/>
            <person name="Markowitz V."/>
            <person name="Palaniappan K."/>
            <person name="Ivanova N."/>
            <person name="Schaumberg A."/>
            <person name="Pati A."/>
            <person name="Liolios K."/>
            <person name="Nordberg H.P."/>
            <person name="Cantor M.N."/>
            <person name="Hua S.X."/>
            <person name="Woyke T."/>
        </authorList>
    </citation>
    <scope>NUCLEOTIDE SEQUENCE [LARGE SCALE GENOMIC DNA]</scope>
    <source>
        <strain evidence="3">DSM 15288</strain>
    </source>
</reference>
<gene>
    <name evidence="2" type="ORF">DESME_14140</name>
</gene>
<dbReference type="RefSeq" id="WP_025248817.1">
    <property type="nucleotide sequence ID" value="NZ_CP007032.1"/>
</dbReference>
<evidence type="ECO:0000259" key="1">
    <source>
        <dbReference type="Pfam" id="PF07872"/>
    </source>
</evidence>
<dbReference type="EMBL" id="CP007032">
    <property type="protein sequence ID" value="AHF08043.1"/>
    <property type="molecule type" value="Genomic_DNA"/>
</dbReference>
<evidence type="ECO:0000313" key="2">
    <source>
        <dbReference type="EMBL" id="AHF08043.1"/>
    </source>
</evidence>
<keyword evidence="3" id="KW-1185">Reference proteome</keyword>
<dbReference type="AlphaFoldDB" id="W0EET9"/>
<name>W0EET9_9FIRM</name>
<dbReference type="STRING" id="871968.DESME_14140"/>
<protein>
    <recommendedName>
        <fullName evidence="1">DUF1659 domain-containing protein</fullName>
    </recommendedName>
</protein>
<feature type="domain" description="DUF1659" evidence="1">
    <location>
        <begin position="2"/>
        <end position="73"/>
    </location>
</feature>
<dbReference type="KEGG" id="dmt:DESME_14140"/>
<evidence type="ECO:0000313" key="3">
    <source>
        <dbReference type="Proteomes" id="UP000010847"/>
    </source>
</evidence>
<dbReference type="InterPro" id="IPR012454">
    <property type="entry name" value="DUF1659"/>
</dbReference>
<organism evidence="2 3">
    <name type="scientific">Desulfitobacterium metallireducens DSM 15288</name>
    <dbReference type="NCBI Taxonomy" id="871968"/>
    <lineage>
        <taxon>Bacteria</taxon>
        <taxon>Bacillati</taxon>
        <taxon>Bacillota</taxon>
        <taxon>Clostridia</taxon>
        <taxon>Eubacteriales</taxon>
        <taxon>Desulfitobacteriaceae</taxon>
        <taxon>Desulfitobacterium</taxon>
    </lineage>
</organism>
<dbReference type="HOGENOM" id="CLU_196603_1_1_9"/>
<proteinExistence type="predicted"/>
<dbReference type="eggNOG" id="ENOG5033AHG">
    <property type="taxonomic scope" value="Bacteria"/>
</dbReference>